<evidence type="ECO:0008006" key="3">
    <source>
        <dbReference type="Google" id="ProtNLM"/>
    </source>
</evidence>
<evidence type="ECO:0000313" key="2">
    <source>
        <dbReference type="Proteomes" id="UP000464178"/>
    </source>
</evidence>
<dbReference type="EMBL" id="LR593886">
    <property type="protein sequence ID" value="VTS01098.1"/>
    <property type="molecule type" value="Genomic_DNA"/>
</dbReference>
<name>A0A6P2DKI9_9BACT</name>
<evidence type="ECO:0000313" key="1">
    <source>
        <dbReference type="EMBL" id="VTS01098.1"/>
    </source>
</evidence>
<dbReference type="Pfam" id="PF08811">
    <property type="entry name" value="DUF1800"/>
    <property type="match status" value="1"/>
</dbReference>
<gene>
    <name evidence="1" type="ORF">SOIL9_79630</name>
</gene>
<accession>A0A6P2DKI9</accession>
<dbReference type="Proteomes" id="UP000464178">
    <property type="component" value="Chromosome"/>
</dbReference>
<reference evidence="1 2" key="1">
    <citation type="submission" date="2019-05" db="EMBL/GenBank/DDBJ databases">
        <authorList>
            <consortium name="Science for Life Laboratories"/>
        </authorList>
    </citation>
    <scope>NUCLEOTIDE SEQUENCE [LARGE SCALE GENOMIC DNA]</scope>
    <source>
        <strain evidence="1">Soil9</strain>
    </source>
</reference>
<sequence length="464" mass="51724">MLDPKNAWQPYTPSAENPWDRKKVGHLYRRSGFGATERELDAGVKDGHAKALDRVLAGETETEDFTRTSAFMASERSMPPGAPQGRLSAWWLDRMLKTRHPLREKLTLFWHNHFATSNAKVQNARFMLTQYRLIQEHALGSFRTLLTQMGADPAMLVWLDTNTSTKAAPNENYAREVMELFSLGVGNYTETDIRQAARAFTGYEIKEGKGTLNRRQHDASEKDVFGKKGKFTGEDIAGLCLDHEACPRFIVRKLYKFIVSDADTPGADLIDPLAEQYRRSGFDTGKLVSTILRSNLFFSPVAYRAKIKSPVEFAIGSVRALEGVIGTLPLAEVLDGLGQVLFAPPSVKGWDGGEAWLNAQTLLGRNNLALAITATDSARFGTRCDPAVLVAKHGAKTDAQLVDFLLGLFLQNDVSDEARTKLLDYLKATKDVKYPAYWSEDDIANHRTRAVTHLVLTLPEYQLN</sequence>
<dbReference type="KEGG" id="gms:SOIL9_79630"/>
<protein>
    <recommendedName>
        <fullName evidence="3">DUF1800 domain-containing protein</fullName>
    </recommendedName>
</protein>
<keyword evidence="2" id="KW-1185">Reference proteome</keyword>
<dbReference type="InterPro" id="IPR014917">
    <property type="entry name" value="DUF1800"/>
</dbReference>
<proteinExistence type="predicted"/>
<organism evidence="1 2">
    <name type="scientific">Gemmata massiliana</name>
    <dbReference type="NCBI Taxonomy" id="1210884"/>
    <lineage>
        <taxon>Bacteria</taxon>
        <taxon>Pseudomonadati</taxon>
        <taxon>Planctomycetota</taxon>
        <taxon>Planctomycetia</taxon>
        <taxon>Gemmatales</taxon>
        <taxon>Gemmataceae</taxon>
        <taxon>Gemmata</taxon>
    </lineage>
</organism>
<dbReference type="RefSeq" id="WP_162672356.1">
    <property type="nucleotide sequence ID" value="NZ_LR593886.1"/>
</dbReference>
<dbReference type="AlphaFoldDB" id="A0A6P2DKI9"/>